<comment type="caution">
    <text evidence="1">The sequence shown here is derived from an EMBL/GenBank/DDBJ whole genome shotgun (WGS) entry which is preliminary data.</text>
</comment>
<dbReference type="Proteomes" id="UP001303473">
    <property type="component" value="Unassembled WGS sequence"/>
</dbReference>
<gene>
    <name evidence="1" type="ORF">QBC46DRAFT_394418</name>
</gene>
<evidence type="ECO:0000313" key="2">
    <source>
        <dbReference type="Proteomes" id="UP001303473"/>
    </source>
</evidence>
<name>A0AAN6N033_9PEZI</name>
<organism evidence="1 2">
    <name type="scientific">Diplogelasinospora grovesii</name>
    <dbReference type="NCBI Taxonomy" id="303347"/>
    <lineage>
        <taxon>Eukaryota</taxon>
        <taxon>Fungi</taxon>
        <taxon>Dikarya</taxon>
        <taxon>Ascomycota</taxon>
        <taxon>Pezizomycotina</taxon>
        <taxon>Sordariomycetes</taxon>
        <taxon>Sordariomycetidae</taxon>
        <taxon>Sordariales</taxon>
        <taxon>Diplogelasinosporaceae</taxon>
        <taxon>Diplogelasinospora</taxon>
    </lineage>
</organism>
<keyword evidence="2" id="KW-1185">Reference proteome</keyword>
<protein>
    <submittedName>
        <fullName evidence="1">Uncharacterized protein</fullName>
    </submittedName>
</protein>
<accession>A0AAN6N033</accession>
<dbReference type="EMBL" id="MU853875">
    <property type="protein sequence ID" value="KAK3936715.1"/>
    <property type="molecule type" value="Genomic_DNA"/>
</dbReference>
<evidence type="ECO:0000313" key="1">
    <source>
        <dbReference type="EMBL" id="KAK3936715.1"/>
    </source>
</evidence>
<dbReference type="AlphaFoldDB" id="A0AAN6N033"/>
<proteinExistence type="predicted"/>
<reference evidence="2" key="1">
    <citation type="journal article" date="2023" name="Mol. Phylogenet. Evol.">
        <title>Genome-scale phylogeny and comparative genomics of the fungal order Sordariales.</title>
        <authorList>
            <person name="Hensen N."/>
            <person name="Bonometti L."/>
            <person name="Westerberg I."/>
            <person name="Brannstrom I.O."/>
            <person name="Guillou S."/>
            <person name="Cros-Aarteil S."/>
            <person name="Calhoun S."/>
            <person name="Haridas S."/>
            <person name="Kuo A."/>
            <person name="Mondo S."/>
            <person name="Pangilinan J."/>
            <person name="Riley R."/>
            <person name="LaButti K."/>
            <person name="Andreopoulos B."/>
            <person name="Lipzen A."/>
            <person name="Chen C."/>
            <person name="Yan M."/>
            <person name="Daum C."/>
            <person name="Ng V."/>
            <person name="Clum A."/>
            <person name="Steindorff A."/>
            <person name="Ohm R.A."/>
            <person name="Martin F."/>
            <person name="Silar P."/>
            <person name="Natvig D.O."/>
            <person name="Lalanne C."/>
            <person name="Gautier V."/>
            <person name="Ament-Velasquez S.L."/>
            <person name="Kruys A."/>
            <person name="Hutchinson M.I."/>
            <person name="Powell A.J."/>
            <person name="Barry K."/>
            <person name="Miller A.N."/>
            <person name="Grigoriev I.V."/>
            <person name="Debuchy R."/>
            <person name="Gladieux P."/>
            <person name="Hiltunen Thoren M."/>
            <person name="Johannesson H."/>
        </authorList>
    </citation>
    <scope>NUCLEOTIDE SEQUENCE [LARGE SCALE GENOMIC DNA]</scope>
    <source>
        <strain evidence="2">CBS 340.73</strain>
    </source>
</reference>
<sequence>MSASDNEKSSNFADVGKRPGIVTYIERPVFHVGDKVYLLTSSGSREGPYVVASLPSAGACTLSHEDGKVVKGGKEIGIDCVERAV</sequence>